<evidence type="ECO:0000256" key="8">
    <source>
        <dbReference type="ARBA" id="ARBA00022801"/>
    </source>
</evidence>
<dbReference type="PANTHER" id="PTHR43730">
    <property type="entry name" value="BETA-MANNOSIDASE"/>
    <property type="match status" value="1"/>
</dbReference>
<keyword evidence="10" id="KW-0326">Glycosidase</keyword>
<dbReference type="Gene3D" id="2.60.120.260">
    <property type="entry name" value="Galactose-binding domain-like"/>
    <property type="match status" value="1"/>
</dbReference>
<dbReference type="InterPro" id="IPR050887">
    <property type="entry name" value="Beta-mannosidase_GH2"/>
</dbReference>
<evidence type="ECO:0000256" key="2">
    <source>
        <dbReference type="ARBA" id="ARBA00004613"/>
    </source>
</evidence>
<dbReference type="STRING" id="1365824.V5ED71"/>
<evidence type="ECO:0000256" key="7">
    <source>
        <dbReference type="ARBA" id="ARBA00022525"/>
    </source>
</evidence>
<dbReference type="Pfam" id="PF22666">
    <property type="entry name" value="Glyco_hydro_2_N2"/>
    <property type="match status" value="1"/>
</dbReference>
<dbReference type="InterPro" id="IPR013783">
    <property type="entry name" value="Ig-like_fold"/>
</dbReference>
<evidence type="ECO:0000256" key="3">
    <source>
        <dbReference type="ARBA" id="ARBA00007483"/>
    </source>
</evidence>
<evidence type="ECO:0000256" key="6">
    <source>
        <dbReference type="ARBA" id="ARBA00021795"/>
    </source>
</evidence>
<dbReference type="OMA" id="PWKPAYI"/>
<protein>
    <recommendedName>
        <fullName evidence="6">Beta-mannosidase A</fullName>
        <ecNumber evidence="5">3.2.1.25</ecNumber>
    </recommendedName>
    <alternativeName>
        <fullName evidence="11">Mannanase A</fullName>
    </alternativeName>
</protein>
<dbReference type="GO" id="GO:0006516">
    <property type="term" value="P:glycoprotein catabolic process"/>
    <property type="evidence" value="ECO:0007669"/>
    <property type="project" value="TreeGrafter"/>
</dbReference>
<keyword evidence="9" id="KW-0325">Glycoprotein</keyword>
<dbReference type="UniPathway" id="UPA00280"/>
<dbReference type="InterPro" id="IPR036156">
    <property type="entry name" value="Beta-gal/glucu_dom_sf"/>
</dbReference>
<evidence type="ECO:0000313" key="14">
    <source>
        <dbReference type="EMBL" id="EST08431.1"/>
    </source>
</evidence>
<dbReference type="Proteomes" id="UP000019377">
    <property type="component" value="Unassembled WGS sequence"/>
</dbReference>
<evidence type="ECO:0000256" key="4">
    <source>
        <dbReference type="ARBA" id="ARBA00011738"/>
    </source>
</evidence>
<dbReference type="GO" id="GO:0005576">
    <property type="term" value="C:extracellular region"/>
    <property type="evidence" value="ECO:0007669"/>
    <property type="project" value="UniProtKB-SubCell"/>
</dbReference>
<feature type="domain" description="Beta-mannosidase Ig-fold" evidence="12">
    <location>
        <begin position="891"/>
        <end position="988"/>
    </location>
</feature>
<dbReference type="Gene3D" id="2.60.40.10">
    <property type="entry name" value="Immunoglobulins"/>
    <property type="match status" value="2"/>
</dbReference>
<comment type="subunit">
    <text evidence="4">Homodimer.</text>
</comment>
<dbReference type="eggNOG" id="KOG2230">
    <property type="taxonomic scope" value="Eukaryota"/>
</dbReference>
<comment type="similarity">
    <text evidence="3">Belongs to the glycosyl hydrolase 2 family. Beta-mannosidase A subfamily.</text>
</comment>
<evidence type="ECO:0000313" key="15">
    <source>
        <dbReference type="Proteomes" id="UP000019377"/>
    </source>
</evidence>
<keyword evidence="7" id="KW-0964">Secreted</keyword>
<evidence type="ECO:0000256" key="9">
    <source>
        <dbReference type="ARBA" id="ARBA00023180"/>
    </source>
</evidence>
<accession>V5ED71</accession>
<dbReference type="Gene3D" id="3.20.20.80">
    <property type="entry name" value="Glycosidases"/>
    <property type="match status" value="1"/>
</dbReference>
<dbReference type="GO" id="GO:0004567">
    <property type="term" value="F:beta-mannosidase activity"/>
    <property type="evidence" value="ECO:0007669"/>
    <property type="project" value="UniProtKB-EC"/>
</dbReference>
<organism evidence="14 15">
    <name type="scientific">Kalmanozyma brasiliensis (strain GHG001)</name>
    <name type="common">Yeast</name>
    <name type="synonym">Pseudozyma brasiliensis</name>
    <dbReference type="NCBI Taxonomy" id="1365824"/>
    <lineage>
        <taxon>Eukaryota</taxon>
        <taxon>Fungi</taxon>
        <taxon>Dikarya</taxon>
        <taxon>Basidiomycota</taxon>
        <taxon>Ustilaginomycotina</taxon>
        <taxon>Ustilaginomycetes</taxon>
        <taxon>Ustilaginales</taxon>
        <taxon>Ustilaginaceae</taxon>
        <taxon>Kalmanozyma</taxon>
    </lineage>
</organism>
<evidence type="ECO:0000256" key="1">
    <source>
        <dbReference type="ARBA" id="ARBA00000829"/>
    </source>
</evidence>
<keyword evidence="15" id="KW-1185">Reference proteome</keyword>
<dbReference type="InterPro" id="IPR041625">
    <property type="entry name" value="Beta-mannosidase_Ig"/>
</dbReference>
<dbReference type="SUPFAM" id="SSF49785">
    <property type="entry name" value="Galactose-binding domain-like"/>
    <property type="match status" value="1"/>
</dbReference>
<reference evidence="15" key="1">
    <citation type="journal article" date="2013" name="Genome Announc.">
        <title>Draft genome sequence of Pseudozyma brasiliensis sp. nov. strain GHG001, a high producer of endo-1,4-xylanase isolated from an insect pest of sugarcane.</title>
        <authorList>
            <person name="Oliveira J.V.D.C."/>
            <person name="dos Santos R.A.C."/>
            <person name="Borges T.A."/>
            <person name="Riano-Pachon D.M."/>
            <person name="Goldman G.H."/>
        </authorList>
    </citation>
    <scope>NUCLEOTIDE SEQUENCE [LARGE SCALE GENOMIC DNA]</scope>
    <source>
        <strain evidence="15">GHG001</strain>
    </source>
</reference>
<evidence type="ECO:0000259" key="13">
    <source>
        <dbReference type="Pfam" id="PF22666"/>
    </source>
</evidence>
<dbReference type="InterPro" id="IPR017853">
    <property type="entry name" value="GH"/>
</dbReference>
<proteinExistence type="inferred from homology"/>
<evidence type="ECO:0000256" key="11">
    <source>
        <dbReference type="ARBA" id="ARBA00031061"/>
    </source>
</evidence>
<dbReference type="AlphaFoldDB" id="V5ED71"/>
<dbReference type="Pfam" id="PF17753">
    <property type="entry name" value="Ig_mannosidase"/>
    <property type="match status" value="1"/>
</dbReference>
<comment type="subcellular location">
    <subcellularLocation>
        <location evidence="2">Secreted</location>
    </subcellularLocation>
</comment>
<evidence type="ECO:0000256" key="5">
    <source>
        <dbReference type="ARBA" id="ARBA00012754"/>
    </source>
</evidence>
<dbReference type="SUPFAM" id="SSF51445">
    <property type="entry name" value="(Trans)glycosidases"/>
    <property type="match status" value="1"/>
</dbReference>
<dbReference type="OrthoDB" id="2866996at2759"/>
<sequence length="993" mass="111266">MTKHLLHAGHRTSLTADKVPKQTTSDVFDDAAPAGLNWSLSNTNGSIQVDALFPSLAHLDLLRAGVIQDPSIGLNEGLYRWIPDEPTWTYTADLEPVLKRIRASRNGRSADQQQWLYFQGLDTIAQVYVGGKLIGETHNQHKWYAFRIPSRLVDLNATTQRTDGGRNTNITLVFNNTNRYAAQQADKFDPGYPNQLNGGLRPRTFDYEYPNRIFVRKQQSDFGWDWGPALVPVGPHKPAYLIALPDVDQDSKDITDASEAAQTPSDLAITAEKPTVVVLALGVDIYRKRQTNNLPPPDPNATWIVNVTLTLLSSREVSWPSLRLSIPSLGLHTFDALLSSSTVSAGLNEPVHATFEVPSSGKYGPELWWPRGYGNQTMYELVVHSDELKLEVKKRVGFRTAVFDLSTVSPEEVQQGVQPGSHFRLFVNDREVYVMGTNMIPLDTLGPRTNPAYLRWLLDSATYTHVNLVRIWGGGAYPSQELLDLCDERGIMVWIDAMFAASLYPYHNDFLSEVGGEIAQVMVDTVTHPSVVAVVGNNEGELFFTAYGKWEQDAEWKRGYELLFDTVIRDRVKEISRGLSYIPCSTTTGYIQLDPYIGRYDNYTRGVELHGTGEHYGYDATKAFDIASYPRSRFMVEFGMFSLPSIQTLDRILVGDYSVNSTVLRAHLKHPPAANLTYPFAADTGRAELLSAVTTYFPVPSASLSEREQLHRWSVSSQLFHALYLANQISVYRVQAATRERNRGLVVWQLNDVWEGTSWSSVEYGGAWKMVQYAMAGMQAPVAVVGVYNGTVDRLDVNVVWSGAVREKGGEVEMEWFDWTGRSVRRETRRFEVDTTGSAGAVTVQTFDNVTNLCGDEGCYLHLSFNDTRAYWTPMHALQRTLTRLHDQGRRPKLELSLPSEGNEWVVEVRNTGSSVAPWVWLEHGTREVGFFARCQEGQCRPWNGFWLQPGEVVRVRFVSAGGAQGKGEEEGKRAWFAGVTASSMFDNFDPSS</sequence>
<dbReference type="EMBL" id="KI545858">
    <property type="protein sequence ID" value="EST08431.1"/>
    <property type="molecule type" value="Genomic_DNA"/>
</dbReference>
<dbReference type="InterPro" id="IPR008979">
    <property type="entry name" value="Galactose-bd-like_sf"/>
</dbReference>
<dbReference type="EC" id="3.2.1.25" evidence="5"/>
<keyword evidence="8" id="KW-0378">Hydrolase</keyword>
<feature type="domain" description="Beta-mannosidase-like galactose-binding" evidence="13">
    <location>
        <begin position="38"/>
        <end position="237"/>
    </location>
</feature>
<evidence type="ECO:0000256" key="10">
    <source>
        <dbReference type="ARBA" id="ARBA00023295"/>
    </source>
</evidence>
<evidence type="ECO:0000259" key="12">
    <source>
        <dbReference type="Pfam" id="PF17753"/>
    </source>
</evidence>
<comment type="catalytic activity">
    <reaction evidence="1">
        <text>Hydrolysis of terminal, non-reducing beta-D-mannose residues in beta-D-mannosides.</text>
        <dbReference type="EC" id="3.2.1.25"/>
    </reaction>
</comment>
<dbReference type="FunFam" id="3.20.20.80:FF:000050">
    <property type="entry name" value="Beta-mannosidase B"/>
    <property type="match status" value="1"/>
</dbReference>
<dbReference type="HOGENOM" id="CLU_005015_3_0_1"/>
<gene>
    <name evidence="14" type="ORF">PSEUBRA_SCAF16g05251</name>
</gene>
<dbReference type="PANTHER" id="PTHR43730:SF5">
    <property type="entry name" value="BETA-MANNOSIDASE A"/>
    <property type="match status" value="1"/>
</dbReference>
<name>V5ED71_KALBG</name>
<dbReference type="InterPro" id="IPR054593">
    <property type="entry name" value="Beta-mannosidase-like_N2"/>
</dbReference>
<dbReference type="SUPFAM" id="SSF49303">
    <property type="entry name" value="beta-Galactosidase/glucuronidase domain"/>
    <property type="match status" value="1"/>
</dbReference>